<evidence type="ECO:0000313" key="6">
    <source>
        <dbReference type="EMBL" id="WFM83751.1"/>
    </source>
</evidence>
<accession>A0ABY8FZ00</accession>
<dbReference type="Proteomes" id="UP001215216">
    <property type="component" value="Chromosome"/>
</dbReference>
<feature type="transmembrane region" description="Helical" evidence="5">
    <location>
        <begin position="462"/>
        <end position="490"/>
    </location>
</feature>
<keyword evidence="3 6" id="KW-0328">Glycosyltransferase</keyword>
<evidence type="ECO:0000256" key="1">
    <source>
        <dbReference type="ARBA" id="ARBA00004776"/>
    </source>
</evidence>
<evidence type="ECO:0000256" key="4">
    <source>
        <dbReference type="ARBA" id="ARBA00022679"/>
    </source>
</evidence>
<dbReference type="Gene3D" id="3.90.550.10">
    <property type="entry name" value="Spore Coat Polysaccharide Biosynthesis Protein SpsA, Chain A"/>
    <property type="match status" value="1"/>
</dbReference>
<feature type="transmembrane region" description="Helical" evidence="5">
    <location>
        <begin position="635"/>
        <end position="654"/>
    </location>
</feature>
<keyword evidence="5" id="KW-0812">Transmembrane</keyword>
<evidence type="ECO:0000256" key="2">
    <source>
        <dbReference type="ARBA" id="ARBA00006739"/>
    </source>
</evidence>
<feature type="transmembrane region" description="Helical" evidence="5">
    <location>
        <begin position="610"/>
        <end position="628"/>
    </location>
</feature>
<keyword evidence="7" id="KW-1185">Reference proteome</keyword>
<keyword evidence="5" id="KW-0472">Membrane</keyword>
<dbReference type="PANTHER" id="PTHR43179:SF12">
    <property type="entry name" value="GALACTOFURANOSYLTRANSFERASE GLFT2"/>
    <property type="match status" value="1"/>
</dbReference>
<comment type="similarity">
    <text evidence="2">Belongs to the glycosyltransferase 2 family.</text>
</comment>
<feature type="transmembrane region" description="Helical" evidence="5">
    <location>
        <begin position="674"/>
        <end position="692"/>
    </location>
</feature>
<feature type="transmembrane region" description="Helical" evidence="5">
    <location>
        <begin position="417"/>
        <end position="450"/>
    </location>
</feature>
<gene>
    <name evidence="6" type="ORF">P7079_01850</name>
</gene>
<dbReference type="Pfam" id="PF13641">
    <property type="entry name" value="Glyco_tranf_2_3"/>
    <property type="match status" value="1"/>
</dbReference>
<protein>
    <submittedName>
        <fullName evidence="6">Glycosyltransferase</fullName>
        <ecNumber evidence="6">2.4.-.-</ecNumber>
    </submittedName>
</protein>
<proteinExistence type="inferred from homology"/>
<feature type="transmembrane region" description="Helical" evidence="5">
    <location>
        <begin position="947"/>
        <end position="967"/>
    </location>
</feature>
<dbReference type="EMBL" id="CP121208">
    <property type="protein sequence ID" value="WFM83751.1"/>
    <property type="molecule type" value="Genomic_DNA"/>
</dbReference>
<dbReference type="RefSeq" id="WP_278013146.1">
    <property type="nucleotide sequence ID" value="NZ_CP121208.1"/>
</dbReference>
<reference evidence="6 7" key="1">
    <citation type="submission" date="2023-03" db="EMBL/GenBank/DDBJ databases">
        <title>Complete genome of Arcanobacterium canis strain DSM 25104 isolated in 2010 from a canine otitis externa in Germany.</title>
        <authorList>
            <person name="Borowiak M."/>
            <person name="Kreitlow A."/>
            <person name="Malorny B."/>
            <person name="Laemmler C."/>
            <person name="Prenger-Berninghoff E."/>
            <person name="Ploetz M."/>
            <person name="Abdulmawjood A."/>
        </authorList>
    </citation>
    <scope>NUCLEOTIDE SEQUENCE [LARGE SCALE GENOMIC DNA]</scope>
    <source>
        <strain evidence="6 7">DSM 25104</strain>
    </source>
</reference>
<dbReference type="SUPFAM" id="SSF53448">
    <property type="entry name" value="Nucleotide-diphospho-sugar transferases"/>
    <property type="match status" value="1"/>
</dbReference>
<dbReference type="GO" id="GO:0016757">
    <property type="term" value="F:glycosyltransferase activity"/>
    <property type="evidence" value="ECO:0007669"/>
    <property type="project" value="UniProtKB-KW"/>
</dbReference>
<evidence type="ECO:0000313" key="7">
    <source>
        <dbReference type="Proteomes" id="UP001215216"/>
    </source>
</evidence>
<feature type="transmembrane region" description="Helical" evidence="5">
    <location>
        <begin position="348"/>
        <end position="365"/>
    </location>
</feature>
<feature type="transmembrane region" description="Helical" evidence="5">
    <location>
        <begin position="228"/>
        <end position="249"/>
    </location>
</feature>
<evidence type="ECO:0000256" key="3">
    <source>
        <dbReference type="ARBA" id="ARBA00022676"/>
    </source>
</evidence>
<keyword evidence="4 6" id="KW-0808">Transferase</keyword>
<dbReference type="EC" id="2.4.-.-" evidence="6"/>
<keyword evidence="5" id="KW-1133">Transmembrane helix</keyword>
<name>A0ABY8FZ00_9ACTO</name>
<feature type="transmembrane region" description="Helical" evidence="5">
    <location>
        <begin position="704"/>
        <end position="730"/>
    </location>
</feature>
<dbReference type="PANTHER" id="PTHR43179">
    <property type="entry name" value="RHAMNOSYLTRANSFERASE WBBL"/>
    <property type="match status" value="1"/>
</dbReference>
<evidence type="ECO:0000256" key="5">
    <source>
        <dbReference type="SAM" id="Phobius"/>
    </source>
</evidence>
<dbReference type="InterPro" id="IPR029044">
    <property type="entry name" value="Nucleotide-diphossugar_trans"/>
</dbReference>
<organism evidence="6 7">
    <name type="scientific">Arcanobacterium canis</name>
    <dbReference type="NCBI Taxonomy" id="999183"/>
    <lineage>
        <taxon>Bacteria</taxon>
        <taxon>Bacillati</taxon>
        <taxon>Actinomycetota</taxon>
        <taxon>Actinomycetes</taxon>
        <taxon>Actinomycetales</taxon>
        <taxon>Actinomycetaceae</taxon>
        <taxon>Arcanobacterium</taxon>
    </lineage>
</organism>
<comment type="pathway">
    <text evidence="1">Cell wall biogenesis; cell wall polysaccharide biosynthesis.</text>
</comment>
<feature type="transmembrane region" description="Helical" evidence="5">
    <location>
        <begin position="510"/>
        <end position="537"/>
    </location>
</feature>
<sequence>MVVTSGRDFAYARSTLDAIAHQSHLPTQTILVATAPLTRDLSDNSRHEVLPNFSFISAQGVHNFAQAVNVGLKDVGDDGWIWLLHADSAPQSEALDHLLRAGEHSPATAIVGAKQVSWDANTLLEVGIRATRSARRVPEVVQDERDQGQLDSRSDVLAVGTAGMLVRAKVWNELGGLNPDFGPFGDGLEFSRRVRLAGHRVVVVPSAVVRHAQLSLPRSFAQRRRAQLVNSLIAAPSALMPVLWLGYILGAPIRAMIRLAMKEPQLAVAELRAGVGLLGSFGAVSRGRAALPSHTVRPLGQLEDSPRDVRAFRREAKRSAEEAQMLALRPSSLELKARAELKERTHRMAVLALILGIAVTCILHLKNLTSGVLVGGSLAQDTHTASELWQIMFLGWSPVGDGSSGGLDPFWSLMIPFVWIAGALGGTLAGVATFIHVISPVLAALAAFRVAGVLTTSAPMRLIAAVVWITAPPFLEAQTFGFLAASVIHVLLPLAVSSFVRAWRGQIHQIFALALVSAVLTAATPIFVVIGIVLSITGLAARRRQRLRWGWVALPSLTVFASSWSLATDHPAAFWLSTPGVPALPGGGQPATTLWDFFASNSVTSQPSSWLLLCGPIVVVCTSVLCLVRHTAVGRWGWVIAAVGFALAGLSLQVNGVWVASSSSFVTTGTLPQVGLSVAWLGFTLAVLAGTYKLRSMSRGRAFGVAQAGALALVVALVGSSLVTATTWAITHRFADALDSTSERLPAIAQPLQSGNNKQRVLALIATDNAVRGEVWRRDGIEMSQYSRLSRPVADTANTELAQAIADLAAGSTSAMNTLKRHNIGLVLVPASKTTVHTRLLASLGANSGLEFIAQTQVGTFWRVFPAPARVTLDGEPIGSGVINVHTDIRPSREGIVRLAERTDPRFVATLDGEPLKRADDPWANAWTVPARPGKLEIRYDNPAHRALVAVTITMFVFTVIGALPIWRRKGVTE</sequence>